<organism evidence="2 3">
    <name type="scientific">Cirrhinus mrigala</name>
    <name type="common">Mrigala</name>
    <dbReference type="NCBI Taxonomy" id="683832"/>
    <lineage>
        <taxon>Eukaryota</taxon>
        <taxon>Metazoa</taxon>
        <taxon>Chordata</taxon>
        <taxon>Craniata</taxon>
        <taxon>Vertebrata</taxon>
        <taxon>Euteleostomi</taxon>
        <taxon>Actinopterygii</taxon>
        <taxon>Neopterygii</taxon>
        <taxon>Teleostei</taxon>
        <taxon>Ostariophysi</taxon>
        <taxon>Cypriniformes</taxon>
        <taxon>Cyprinidae</taxon>
        <taxon>Labeoninae</taxon>
        <taxon>Labeonini</taxon>
        <taxon>Cirrhinus</taxon>
    </lineage>
</organism>
<sequence length="55" mass="6179">PMGAVKGRCTTRSCPPPCCRLLRHRRWRDPCPFPCQTPNLPPPPPREAATPPPHQ</sequence>
<reference evidence="2 3" key="1">
    <citation type="submission" date="2024-05" db="EMBL/GenBank/DDBJ databases">
        <title>Genome sequencing and assembly of Indian major carp, Cirrhinus mrigala (Hamilton, 1822).</title>
        <authorList>
            <person name="Mohindra V."/>
            <person name="Chowdhury L.M."/>
            <person name="Lal K."/>
            <person name="Jena J.K."/>
        </authorList>
    </citation>
    <scope>NUCLEOTIDE SEQUENCE [LARGE SCALE GENOMIC DNA]</scope>
    <source>
        <strain evidence="2">CM1030</strain>
        <tissue evidence="2">Blood</tissue>
    </source>
</reference>
<feature type="region of interest" description="Disordered" evidence="1">
    <location>
        <begin position="34"/>
        <end position="55"/>
    </location>
</feature>
<dbReference type="EMBL" id="JAMKFB020000022">
    <property type="protein sequence ID" value="KAL0160395.1"/>
    <property type="molecule type" value="Genomic_DNA"/>
</dbReference>
<name>A0ABD0NGA1_CIRMR</name>
<evidence type="ECO:0000256" key="1">
    <source>
        <dbReference type="SAM" id="MobiDB-lite"/>
    </source>
</evidence>
<feature type="non-terminal residue" evidence="2">
    <location>
        <position position="55"/>
    </location>
</feature>
<feature type="non-terminal residue" evidence="2">
    <location>
        <position position="1"/>
    </location>
</feature>
<proteinExistence type="predicted"/>
<evidence type="ECO:0000313" key="3">
    <source>
        <dbReference type="Proteomes" id="UP001529510"/>
    </source>
</evidence>
<accession>A0ABD0NGA1</accession>
<evidence type="ECO:0000313" key="2">
    <source>
        <dbReference type="EMBL" id="KAL0160395.1"/>
    </source>
</evidence>
<protein>
    <submittedName>
        <fullName evidence="2">Uncharacterized protein</fullName>
    </submittedName>
</protein>
<keyword evidence="3" id="KW-1185">Reference proteome</keyword>
<comment type="caution">
    <text evidence="2">The sequence shown here is derived from an EMBL/GenBank/DDBJ whole genome shotgun (WGS) entry which is preliminary data.</text>
</comment>
<dbReference type="Proteomes" id="UP001529510">
    <property type="component" value="Unassembled WGS sequence"/>
</dbReference>
<dbReference type="AlphaFoldDB" id="A0ABD0NGA1"/>
<gene>
    <name evidence="2" type="ORF">M9458_044120</name>
</gene>